<name>A0ABX8H0M7_9BACT</name>
<evidence type="ECO:0000313" key="1">
    <source>
        <dbReference type="EMBL" id="QWG08937.1"/>
    </source>
</evidence>
<dbReference type="EMBL" id="CP076128">
    <property type="protein sequence ID" value="QWG08937.1"/>
    <property type="molecule type" value="Genomic_DNA"/>
</dbReference>
<reference evidence="1 2" key="1">
    <citation type="submission" date="2021-05" db="EMBL/GenBank/DDBJ databases">
        <title>Comparative genomic studies on the polysaccharide-degrading batcterial strains of the Flammeovirga genus.</title>
        <authorList>
            <person name="Zewei F."/>
            <person name="Zheng Z."/>
            <person name="Yu L."/>
            <person name="Ruyue G."/>
            <person name="Yanhong M."/>
            <person name="Yuanyuan C."/>
            <person name="Jingyan G."/>
            <person name="Wenjun H."/>
        </authorList>
    </citation>
    <scope>NUCLEOTIDE SEQUENCE [LARGE SCALE GENOMIC DNA]</scope>
    <source>
        <strain evidence="1 2">YS10</strain>
    </source>
</reference>
<evidence type="ECO:0000313" key="2">
    <source>
        <dbReference type="Proteomes" id="UP000682802"/>
    </source>
</evidence>
<sequence length="117" mass="13270">MTNFYKIALEGELKNSDIFFSVFLKVTKKNNLFKFSIDAKGEFISASEREALLQLGMSQYTETRIFETFLKFREEGISADISDYISVLSDELSVEDIHDTLVELSIISEGAFMKSAS</sequence>
<protein>
    <submittedName>
        <fullName evidence="1">Uncharacterized protein</fullName>
    </submittedName>
</protein>
<dbReference type="RefSeq" id="WP_144072847.1">
    <property type="nucleotide sequence ID" value="NZ_CP076128.1"/>
</dbReference>
<accession>A0ABX8H0M7</accession>
<dbReference type="Proteomes" id="UP000682802">
    <property type="component" value="Chromosome 1"/>
</dbReference>
<proteinExistence type="predicted"/>
<keyword evidence="2" id="KW-1185">Reference proteome</keyword>
<gene>
    <name evidence="1" type="ORF">KM029_08330</name>
</gene>
<organism evidence="1 2">
    <name type="scientific">Flammeovirga kamogawensis</name>
    <dbReference type="NCBI Taxonomy" id="373891"/>
    <lineage>
        <taxon>Bacteria</taxon>
        <taxon>Pseudomonadati</taxon>
        <taxon>Bacteroidota</taxon>
        <taxon>Cytophagia</taxon>
        <taxon>Cytophagales</taxon>
        <taxon>Flammeovirgaceae</taxon>
        <taxon>Flammeovirga</taxon>
    </lineage>
</organism>